<dbReference type="EMBL" id="JABEQG010000009">
    <property type="protein sequence ID" value="MBB2156039.1"/>
    <property type="molecule type" value="Genomic_DNA"/>
</dbReference>
<dbReference type="OMA" id="SWILTIA"/>
<evidence type="ECO:0000256" key="6">
    <source>
        <dbReference type="SAM" id="Phobius"/>
    </source>
</evidence>
<evidence type="ECO:0000259" key="7">
    <source>
        <dbReference type="Pfam" id="PF01478"/>
    </source>
</evidence>
<accession>A0A7W4FE38</accession>
<protein>
    <submittedName>
        <fullName evidence="8">Prepilin peptidase</fullName>
    </submittedName>
</protein>
<dbReference type="GO" id="GO:0005886">
    <property type="term" value="C:plasma membrane"/>
    <property type="evidence" value="ECO:0007669"/>
    <property type="project" value="UniProtKB-SubCell"/>
</dbReference>
<comment type="subcellular location">
    <subcellularLocation>
        <location evidence="1">Cell membrane</location>
        <topology evidence="1">Multi-pass membrane protein</topology>
    </subcellularLocation>
</comment>
<evidence type="ECO:0000256" key="2">
    <source>
        <dbReference type="ARBA" id="ARBA00022475"/>
    </source>
</evidence>
<dbReference type="Pfam" id="PF01478">
    <property type="entry name" value="Peptidase_A24"/>
    <property type="match status" value="1"/>
</dbReference>
<dbReference type="GO" id="GO:0004190">
    <property type="term" value="F:aspartic-type endopeptidase activity"/>
    <property type="evidence" value="ECO:0007669"/>
    <property type="project" value="InterPro"/>
</dbReference>
<evidence type="ECO:0000313" key="8">
    <source>
        <dbReference type="EMBL" id="MBB2156039.1"/>
    </source>
</evidence>
<dbReference type="PANTHER" id="PTHR36506">
    <property type="entry name" value="PREFLAGELLIN PEPTIDASE"/>
    <property type="match status" value="1"/>
</dbReference>
<sequence>MGWVVDGLVVISTIFLVYAALHDVAVRTIPDQVVVALGGLGATIAILHGHIVGSILVAICVFGLCFAIWWFGAIGGGDVKLLSAASLLFPPAAVPSWILTIAMSGGVLAGFYLMVRHRVTVGPVRHGCFGRIVRSERWRMRRGGPLPYAVAIAAGSCFQLIR</sequence>
<dbReference type="InterPro" id="IPR052218">
    <property type="entry name" value="Preflagellin_Peptidase"/>
</dbReference>
<dbReference type="AlphaFoldDB" id="A0A7W4FE38"/>
<feature type="domain" description="Prepilin type IV endopeptidase peptidase" evidence="7">
    <location>
        <begin position="11"/>
        <end position="109"/>
    </location>
</feature>
<evidence type="ECO:0000256" key="5">
    <source>
        <dbReference type="ARBA" id="ARBA00023136"/>
    </source>
</evidence>
<gene>
    <name evidence="8" type="ORF">HLH33_06910</name>
</gene>
<dbReference type="Gene3D" id="1.20.120.1220">
    <property type="match status" value="1"/>
</dbReference>
<keyword evidence="4 6" id="KW-1133">Transmembrane helix</keyword>
<reference evidence="8 9" key="1">
    <citation type="submission" date="2020-04" db="EMBL/GenBank/DDBJ databases">
        <title>Description of novel Gluconacetobacter.</title>
        <authorList>
            <person name="Sombolestani A."/>
        </authorList>
    </citation>
    <scope>NUCLEOTIDE SEQUENCE [LARGE SCALE GENOMIC DNA]</scope>
    <source>
        <strain evidence="8 9">LMG 7603</strain>
    </source>
</reference>
<evidence type="ECO:0000256" key="4">
    <source>
        <dbReference type="ARBA" id="ARBA00022989"/>
    </source>
</evidence>
<name>A0A7W4FE38_GLUDI</name>
<evidence type="ECO:0000256" key="3">
    <source>
        <dbReference type="ARBA" id="ARBA00022692"/>
    </source>
</evidence>
<keyword evidence="2" id="KW-1003">Cell membrane</keyword>
<proteinExistence type="predicted"/>
<keyword evidence="3 6" id="KW-0812">Transmembrane</keyword>
<dbReference type="InterPro" id="IPR000045">
    <property type="entry name" value="Prepilin_IV_endopep_pep"/>
</dbReference>
<organism evidence="8 9">
    <name type="scientific">Gluconacetobacter diazotrophicus</name>
    <name type="common">Acetobacter diazotrophicus</name>
    <dbReference type="NCBI Taxonomy" id="33996"/>
    <lineage>
        <taxon>Bacteria</taxon>
        <taxon>Pseudomonadati</taxon>
        <taxon>Pseudomonadota</taxon>
        <taxon>Alphaproteobacteria</taxon>
        <taxon>Acetobacterales</taxon>
        <taxon>Acetobacteraceae</taxon>
        <taxon>Gluconacetobacter</taxon>
    </lineage>
</organism>
<dbReference type="Proteomes" id="UP000550787">
    <property type="component" value="Unassembled WGS sequence"/>
</dbReference>
<keyword evidence="5 6" id="KW-0472">Membrane</keyword>
<feature type="transmembrane region" description="Helical" evidence="6">
    <location>
        <begin position="55"/>
        <end position="74"/>
    </location>
</feature>
<comment type="caution">
    <text evidence="8">The sequence shown here is derived from an EMBL/GenBank/DDBJ whole genome shotgun (WGS) entry which is preliminary data.</text>
</comment>
<dbReference type="PANTHER" id="PTHR36506:SF1">
    <property type="entry name" value="PREFLAGELLIN PEPTIDASE"/>
    <property type="match status" value="1"/>
</dbReference>
<evidence type="ECO:0000256" key="1">
    <source>
        <dbReference type="ARBA" id="ARBA00004651"/>
    </source>
</evidence>
<evidence type="ECO:0000313" key="9">
    <source>
        <dbReference type="Proteomes" id="UP000550787"/>
    </source>
</evidence>
<feature type="transmembrane region" description="Helical" evidence="6">
    <location>
        <begin position="94"/>
        <end position="115"/>
    </location>
</feature>